<keyword evidence="1 8" id="KW-0678">Repressor</keyword>
<organism evidence="10 11">
    <name type="scientific">Prosthecobacter debontii</name>
    <dbReference type="NCBI Taxonomy" id="48467"/>
    <lineage>
        <taxon>Bacteria</taxon>
        <taxon>Pseudomonadati</taxon>
        <taxon>Verrucomicrobiota</taxon>
        <taxon>Verrucomicrobiia</taxon>
        <taxon>Verrucomicrobiales</taxon>
        <taxon>Verrucomicrobiaceae</taxon>
        <taxon>Prosthecobacter</taxon>
    </lineage>
</organism>
<evidence type="ECO:0000313" key="10">
    <source>
        <dbReference type="EMBL" id="SKA94422.1"/>
    </source>
</evidence>
<evidence type="ECO:0000256" key="7">
    <source>
        <dbReference type="ARBA" id="ARBA00023163"/>
    </source>
</evidence>
<reference evidence="11" key="1">
    <citation type="submission" date="2017-02" db="EMBL/GenBank/DDBJ databases">
        <authorList>
            <person name="Varghese N."/>
            <person name="Submissions S."/>
        </authorList>
    </citation>
    <scope>NUCLEOTIDE SEQUENCE [LARGE SCALE GENOMIC DNA]</scope>
    <source>
        <strain evidence="11">ATCC 700200</strain>
    </source>
</reference>
<dbReference type="PANTHER" id="PTHR30455">
    <property type="entry name" value="TRANSCRIPTIONAL REPRESSOR NRDR"/>
    <property type="match status" value="1"/>
</dbReference>
<dbReference type="GO" id="GO:0005524">
    <property type="term" value="F:ATP binding"/>
    <property type="evidence" value="ECO:0007669"/>
    <property type="project" value="UniProtKB-UniRule"/>
</dbReference>
<name>A0A1T4XXW8_9BACT</name>
<dbReference type="OrthoDB" id="9807461at2"/>
<protein>
    <recommendedName>
        <fullName evidence="8">Transcriptional repressor NrdR</fullName>
    </recommendedName>
</protein>
<dbReference type="GO" id="GO:0003677">
    <property type="term" value="F:DNA binding"/>
    <property type="evidence" value="ECO:0007669"/>
    <property type="project" value="UniProtKB-KW"/>
</dbReference>
<dbReference type="Proteomes" id="UP000190774">
    <property type="component" value="Unassembled WGS sequence"/>
</dbReference>
<evidence type="ECO:0000256" key="6">
    <source>
        <dbReference type="ARBA" id="ARBA00023125"/>
    </source>
</evidence>
<evidence type="ECO:0000256" key="3">
    <source>
        <dbReference type="ARBA" id="ARBA00022771"/>
    </source>
</evidence>
<dbReference type="GO" id="GO:0045892">
    <property type="term" value="P:negative regulation of DNA-templated transcription"/>
    <property type="evidence" value="ECO:0007669"/>
    <property type="project" value="UniProtKB-UniRule"/>
</dbReference>
<sequence>MRCPKCSSSQDKVIDSREAREGHAIRRRRECMKCGFRFTTYEIVEREELRVVKRNGARQNFDREKLLSGLRKACEKRPVKMEQIEQLADDIANELEEEGYREIPSTVIGAKVMRGLEAIDHVAYVRYASVYRQFEDVGEFIDEIKSLDSRRSRDSSQEELFH</sequence>
<dbReference type="InterPro" id="IPR055173">
    <property type="entry name" value="NrdR-like_N"/>
</dbReference>
<keyword evidence="8" id="KW-0862">Zinc</keyword>
<keyword evidence="7 8" id="KW-0804">Transcription</keyword>
<keyword evidence="4 8" id="KW-0067">ATP-binding</keyword>
<dbReference type="EMBL" id="FUYE01000006">
    <property type="protein sequence ID" value="SKA94422.1"/>
    <property type="molecule type" value="Genomic_DNA"/>
</dbReference>
<evidence type="ECO:0000256" key="2">
    <source>
        <dbReference type="ARBA" id="ARBA00022741"/>
    </source>
</evidence>
<feature type="zinc finger region" evidence="8">
    <location>
        <begin position="3"/>
        <end position="34"/>
    </location>
</feature>
<keyword evidence="3 8" id="KW-0863">Zinc-finger</keyword>
<dbReference type="GO" id="GO:0008270">
    <property type="term" value="F:zinc ion binding"/>
    <property type="evidence" value="ECO:0007669"/>
    <property type="project" value="UniProtKB-UniRule"/>
</dbReference>
<keyword evidence="5 8" id="KW-0805">Transcription regulation</keyword>
<dbReference type="NCBIfam" id="TIGR00244">
    <property type="entry name" value="transcriptional regulator NrdR"/>
    <property type="match status" value="1"/>
</dbReference>
<dbReference type="PANTHER" id="PTHR30455:SF2">
    <property type="entry name" value="TRANSCRIPTIONAL REPRESSOR NRDR"/>
    <property type="match status" value="1"/>
</dbReference>
<keyword evidence="11" id="KW-1185">Reference proteome</keyword>
<accession>A0A1T4XXW8</accession>
<dbReference type="Pfam" id="PF03477">
    <property type="entry name" value="ATP-cone"/>
    <property type="match status" value="1"/>
</dbReference>
<dbReference type="PROSITE" id="PS51161">
    <property type="entry name" value="ATP_CONE"/>
    <property type="match status" value="1"/>
</dbReference>
<gene>
    <name evidence="8" type="primary">nrdR</name>
    <name evidence="10" type="ORF">SAMN02745166_02160</name>
</gene>
<dbReference type="RefSeq" id="WP_078813371.1">
    <property type="nucleotide sequence ID" value="NZ_FUYE01000006.1"/>
</dbReference>
<dbReference type="InterPro" id="IPR003796">
    <property type="entry name" value="RNR_NrdR-like"/>
</dbReference>
<dbReference type="STRING" id="48467.SAMN02745166_02160"/>
<keyword evidence="8" id="KW-0479">Metal-binding</keyword>
<evidence type="ECO:0000313" key="11">
    <source>
        <dbReference type="Proteomes" id="UP000190774"/>
    </source>
</evidence>
<comment type="similarity">
    <text evidence="8">Belongs to the NrdR family.</text>
</comment>
<evidence type="ECO:0000256" key="1">
    <source>
        <dbReference type="ARBA" id="ARBA00022491"/>
    </source>
</evidence>
<feature type="domain" description="ATP-cone" evidence="9">
    <location>
        <begin position="49"/>
        <end position="139"/>
    </location>
</feature>
<keyword evidence="2 8" id="KW-0547">Nucleotide-binding</keyword>
<comment type="cofactor">
    <cofactor evidence="8">
        <name>Zn(2+)</name>
        <dbReference type="ChEBI" id="CHEBI:29105"/>
    </cofactor>
    <text evidence="8">Binds 1 zinc ion.</text>
</comment>
<dbReference type="HAMAP" id="MF_00440">
    <property type="entry name" value="NrdR"/>
    <property type="match status" value="1"/>
</dbReference>
<dbReference type="AlphaFoldDB" id="A0A1T4XXW8"/>
<evidence type="ECO:0000256" key="8">
    <source>
        <dbReference type="HAMAP-Rule" id="MF_00440"/>
    </source>
</evidence>
<evidence type="ECO:0000256" key="4">
    <source>
        <dbReference type="ARBA" id="ARBA00022840"/>
    </source>
</evidence>
<proteinExistence type="inferred from homology"/>
<evidence type="ECO:0000256" key="5">
    <source>
        <dbReference type="ARBA" id="ARBA00023015"/>
    </source>
</evidence>
<evidence type="ECO:0000259" key="9">
    <source>
        <dbReference type="PROSITE" id="PS51161"/>
    </source>
</evidence>
<dbReference type="Pfam" id="PF22811">
    <property type="entry name" value="Zn_ribbon_NrdR"/>
    <property type="match status" value="1"/>
</dbReference>
<comment type="function">
    <text evidence="8">Negatively regulates transcription of bacterial ribonucleotide reductase nrd genes and operons by binding to NrdR-boxes.</text>
</comment>
<keyword evidence="6 8" id="KW-0238">DNA-binding</keyword>
<dbReference type="InterPro" id="IPR005144">
    <property type="entry name" value="ATP-cone_dom"/>
</dbReference>